<dbReference type="OrthoDB" id="6197337at2"/>
<dbReference type="RefSeq" id="WP_057979033.1">
    <property type="nucleotide sequence ID" value="NZ_LKHP01000009.1"/>
</dbReference>
<sequence length="147" mass="17419">MEFDSLVETIIKRVIEKINDLNKKRFLILSSNNQSMLDVLECISSKFIANVSDNYEEIKNHDYVVIESNELLKILKNKQVKCIEEDITSKKELNDIFKIEKRIITEKDLQPLIRLNVRRIHVLERAILTPLALDFIRENKIELVRKR</sequence>
<keyword evidence="2" id="KW-1185">Reference proteome</keyword>
<proteinExistence type="predicted"/>
<dbReference type="AlphaFoldDB" id="A0A0R3JSL6"/>
<dbReference type="EMBL" id="LKHP01000009">
    <property type="protein sequence ID" value="KRQ86496.1"/>
    <property type="molecule type" value="Genomic_DNA"/>
</dbReference>
<dbReference type="STRING" id="908809.ABG79_01702"/>
<gene>
    <name evidence="1" type="ORF">ABG79_01702</name>
</gene>
<protein>
    <recommendedName>
        <fullName evidence="3">Ethanolamine utilization protein</fullName>
    </recommendedName>
</protein>
<evidence type="ECO:0000313" key="2">
    <source>
        <dbReference type="Proteomes" id="UP000052015"/>
    </source>
</evidence>
<evidence type="ECO:0000313" key="1">
    <source>
        <dbReference type="EMBL" id="KRQ86496.1"/>
    </source>
</evidence>
<evidence type="ECO:0008006" key="3">
    <source>
        <dbReference type="Google" id="ProtNLM"/>
    </source>
</evidence>
<dbReference type="Proteomes" id="UP000052015">
    <property type="component" value="Unassembled WGS sequence"/>
</dbReference>
<organism evidence="1 2">
    <name type="scientific">Caloramator mitchellensis</name>
    <dbReference type="NCBI Taxonomy" id="908809"/>
    <lineage>
        <taxon>Bacteria</taxon>
        <taxon>Bacillati</taxon>
        <taxon>Bacillota</taxon>
        <taxon>Clostridia</taxon>
        <taxon>Eubacteriales</taxon>
        <taxon>Clostridiaceae</taxon>
        <taxon>Caloramator</taxon>
    </lineage>
</organism>
<reference evidence="1 2" key="1">
    <citation type="submission" date="2015-09" db="EMBL/GenBank/DDBJ databases">
        <title>Draft genome sequence of a Caloramator mitchellensis, a moderate thermophile from the Great Artesian Basin of Australia.</title>
        <authorList>
            <person name="Patel B.K."/>
        </authorList>
    </citation>
    <scope>NUCLEOTIDE SEQUENCE [LARGE SCALE GENOMIC DNA]</scope>
    <source>
        <strain evidence="1 2">VF08</strain>
    </source>
</reference>
<accession>A0A0R3JSL6</accession>
<comment type="caution">
    <text evidence="1">The sequence shown here is derived from an EMBL/GenBank/DDBJ whole genome shotgun (WGS) entry which is preliminary data.</text>
</comment>
<name>A0A0R3JSL6_CALMK</name>